<feature type="domain" description="AFP-like" evidence="1">
    <location>
        <begin position="315"/>
        <end position="377"/>
    </location>
</feature>
<evidence type="ECO:0000313" key="2">
    <source>
        <dbReference type="EMBL" id="QHX44417.1"/>
    </source>
</evidence>
<dbReference type="KEGG" id="trz:GWP43_14160"/>
<dbReference type="PANTHER" id="PTHR42966:SF1">
    <property type="entry name" value="SIALIC ACID SYNTHASE"/>
    <property type="match status" value="1"/>
</dbReference>
<dbReference type="Pfam" id="PF03102">
    <property type="entry name" value="NeuB"/>
    <property type="match status" value="1"/>
</dbReference>
<dbReference type="PROSITE" id="PS50844">
    <property type="entry name" value="AFP_LIKE"/>
    <property type="match status" value="1"/>
</dbReference>
<dbReference type="EMBL" id="CP048020">
    <property type="protein sequence ID" value="QHX44417.1"/>
    <property type="molecule type" value="Genomic_DNA"/>
</dbReference>
<evidence type="ECO:0000259" key="1">
    <source>
        <dbReference type="PROSITE" id="PS50844"/>
    </source>
</evidence>
<keyword evidence="2" id="KW-0167">Capsid protein</keyword>
<dbReference type="InterPro" id="IPR013785">
    <property type="entry name" value="Aldolase_TIM"/>
</dbReference>
<dbReference type="RefSeq" id="WP_162664685.1">
    <property type="nucleotide sequence ID" value="NZ_CP048020.1"/>
</dbReference>
<dbReference type="GO" id="GO:0016051">
    <property type="term" value="P:carbohydrate biosynthetic process"/>
    <property type="evidence" value="ECO:0007669"/>
    <property type="project" value="InterPro"/>
</dbReference>
<sequence length="380" mass="41362">MIKAFTVGKNIFSSQEHVLIIAEIGTGHNGSLQKAKELVAAAKESGADAVKFQIVYADEILHPDTGFVNLPTGRIPLYERFRELECSIDFYGELAQYAHKLGMLFSASAFGLRSADELRQLNPAFIKIASPELNHFPLLERVASFGLPVILSTGVSRLGDIERAISCLESNGLPADMRALLHCVTAYPAPETDYNTAALQSLSMLFNSPVGISDHSLDPAAVPIAGLLSGACILEKHICLSRSDAGLDDPVALEPLQFLQMSKTVRELTGKSDEDIFNAAQGYGYSKDFLQRIIGDGEKKLAAAEKDNYGKTNRSLHYIKDLQKGTVLKNSDIAVLRTEKNLTAGESPEYLHYFIGSVLQKDVTGGSGAVFDDIIERKIR</sequence>
<dbReference type="InterPro" id="IPR013974">
    <property type="entry name" value="SAF"/>
</dbReference>
<dbReference type="PANTHER" id="PTHR42966">
    <property type="entry name" value="N-ACETYLNEURAMINATE SYNTHASE"/>
    <property type="match status" value="1"/>
</dbReference>
<dbReference type="CDD" id="cd11615">
    <property type="entry name" value="SAF_NeuB_like"/>
    <property type="match status" value="1"/>
</dbReference>
<dbReference type="AlphaFoldDB" id="A0A6P1Y3K1"/>
<dbReference type="Gene3D" id="3.90.1210.10">
    <property type="entry name" value="Antifreeze-like/N-acetylneuraminic acid synthase C-terminal domain"/>
    <property type="match status" value="1"/>
</dbReference>
<name>A0A6P1Y3K1_9SPIR</name>
<dbReference type="SUPFAM" id="SSF51569">
    <property type="entry name" value="Aldolase"/>
    <property type="match status" value="1"/>
</dbReference>
<organism evidence="2 3">
    <name type="scientific">Treponema vincentii</name>
    <dbReference type="NCBI Taxonomy" id="69710"/>
    <lineage>
        <taxon>Bacteria</taxon>
        <taxon>Pseudomonadati</taxon>
        <taxon>Spirochaetota</taxon>
        <taxon>Spirochaetia</taxon>
        <taxon>Spirochaetales</taxon>
        <taxon>Treponemataceae</taxon>
        <taxon>Treponema</taxon>
    </lineage>
</organism>
<dbReference type="InterPro" id="IPR057736">
    <property type="entry name" value="SAF_PseI/NeuA/NeuB"/>
</dbReference>
<dbReference type="InterPro" id="IPR036732">
    <property type="entry name" value="AFP_Neu5c_C_sf"/>
</dbReference>
<dbReference type="GO" id="GO:0047444">
    <property type="term" value="F:N-acylneuraminate-9-phosphate synthase activity"/>
    <property type="evidence" value="ECO:0007669"/>
    <property type="project" value="TreeGrafter"/>
</dbReference>
<dbReference type="Pfam" id="PF08666">
    <property type="entry name" value="SAF"/>
    <property type="match status" value="1"/>
</dbReference>
<dbReference type="InterPro" id="IPR006190">
    <property type="entry name" value="SAF_AFP_Neu5Ac"/>
</dbReference>
<dbReference type="InterPro" id="IPR051690">
    <property type="entry name" value="PseI-like"/>
</dbReference>
<dbReference type="InterPro" id="IPR013132">
    <property type="entry name" value="PseI/NeuA/B-like_N"/>
</dbReference>
<dbReference type="Gene3D" id="3.20.20.70">
    <property type="entry name" value="Aldolase class I"/>
    <property type="match status" value="1"/>
</dbReference>
<accession>A0A6P1Y3K1</accession>
<dbReference type="Proteomes" id="UP000464374">
    <property type="component" value="Chromosome"/>
</dbReference>
<keyword evidence="2" id="KW-0946">Virion</keyword>
<reference evidence="2 3" key="1">
    <citation type="submission" date="2020-01" db="EMBL/GenBank/DDBJ databases">
        <title>Complete genome sequence of a human oral phylogroup 1 Treponema sp. strain ATCC 700766, originally isolated from periodontitis dental plaque.</title>
        <authorList>
            <person name="Chan Y."/>
            <person name="Huo Y.-B."/>
            <person name="Yu X.-L."/>
            <person name="Zeng H."/>
            <person name="Leung W.-K."/>
            <person name="Watt R.M."/>
        </authorList>
    </citation>
    <scope>NUCLEOTIDE SEQUENCE [LARGE SCALE GENOMIC DNA]</scope>
    <source>
        <strain evidence="2 3">OMZ 804</strain>
    </source>
</reference>
<proteinExistence type="predicted"/>
<dbReference type="SUPFAM" id="SSF51269">
    <property type="entry name" value="AFP III-like domain"/>
    <property type="match status" value="1"/>
</dbReference>
<evidence type="ECO:0000313" key="3">
    <source>
        <dbReference type="Proteomes" id="UP000464374"/>
    </source>
</evidence>
<gene>
    <name evidence="2" type="ORF">GWP43_14160</name>
</gene>
<protein>
    <submittedName>
        <fullName evidence="2">Spore coat protein</fullName>
    </submittedName>
</protein>